<dbReference type="PROSITE" id="PS51201">
    <property type="entry name" value="RCK_N"/>
    <property type="match status" value="1"/>
</dbReference>
<dbReference type="FunFam" id="3.40.50.720:FF:000036">
    <property type="entry name" value="Glutathione-regulated potassium-efflux system protein KefB"/>
    <property type="match status" value="1"/>
</dbReference>
<keyword evidence="7" id="KW-1133">Transmembrane helix</keyword>
<dbReference type="PANTHER" id="PTHR46157:SF4">
    <property type="entry name" value="K(+) EFFLUX ANTIPORTER 3, CHLOROPLASTIC"/>
    <property type="match status" value="1"/>
</dbReference>
<dbReference type="GO" id="GO:0015297">
    <property type="term" value="F:antiporter activity"/>
    <property type="evidence" value="ECO:0007669"/>
    <property type="project" value="UniProtKB-KW"/>
</dbReference>
<gene>
    <name evidence="11" type="ORF">Esi_0144_0013</name>
</gene>
<evidence type="ECO:0000256" key="6">
    <source>
        <dbReference type="ARBA" id="ARBA00022958"/>
    </source>
</evidence>
<evidence type="ECO:0000256" key="1">
    <source>
        <dbReference type="ARBA" id="ARBA00004127"/>
    </source>
</evidence>
<evidence type="ECO:0000256" key="7">
    <source>
        <dbReference type="ARBA" id="ARBA00022989"/>
    </source>
</evidence>
<comment type="subcellular location">
    <subcellularLocation>
        <location evidence="1">Endomembrane system</location>
        <topology evidence="1">Multi-pass membrane protein</topology>
    </subcellularLocation>
</comment>
<feature type="domain" description="RCK N-terminal" evidence="10">
    <location>
        <begin position="102"/>
        <end position="225"/>
    </location>
</feature>
<dbReference type="GO" id="GO:0006813">
    <property type="term" value="P:potassium ion transport"/>
    <property type="evidence" value="ECO:0007669"/>
    <property type="project" value="UniProtKB-KW"/>
</dbReference>
<dbReference type="SUPFAM" id="SSF51735">
    <property type="entry name" value="NAD(P)-binding Rossmann-fold domains"/>
    <property type="match status" value="1"/>
</dbReference>
<dbReference type="GO" id="GO:0012505">
    <property type="term" value="C:endomembrane system"/>
    <property type="evidence" value="ECO:0007669"/>
    <property type="project" value="UniProtKB-SubCell"/>
</dbReference>
<dbReference type="PANTHER" id="PTHR46157">
    <property type="entry name" value="K(+) EFFLUX ANTIPORTER 3, CHLOROPLASTIC"/>
    <property type="match status" value="1"/>
</dbReference>
<evidence type="ECO:0000256" key="2">
    <source>
        <dbReference type="ARBA" id="ARBA00022448"/>
    </source>
</evidence>
<accession>D7FKF7</accession>
<dbReference type="eggNOG" id="KOG1650">
    <property type="taxonomic scope" value="Eukaryota"/>
</dbReference>
<keyword evidence="9" id="KW-0472">Membrane</keyword>
<dbReference type="GO" id="GO:0016020">
    <property type="term" value="C:membrane"/>
    <property type="evidence" value="ECO:0007669"/>
    <property type="project" value="UniProtKB-ARBA"/>
</dbReference>
<dbReference type="OrthoDB" id="4834at2759"/>
<keyword evidence="6" id="KW-0630">Potassium</keyword>
<organism evidence="11 12">
    <name type="scientific">Ectocarpus siliculosus</name>
    <name type="common">Brown alga</name>
    <name type="synonym">Conferva siliculosa</name>
    <dbReference type="NCBI Taxonomy" id="2880"/>
    <lineage>
        <taxon>Eukaryota</taxon>
        <taxon>Sar</taxon>
        <taxon>Stramenopiles</taxon>
        <taxon>Ochrophyta</taxon>
        <taxon>PX clade</taxon>
        <taxon>Phaeophyceae</taxon>
        <taxon>Ectocarpales</taxon>
        <taxon>Ectocarpaceae</taxon>
        <taxon>Ectocarpus</taxon>
    </lineage>
</organism>
<keyword evidence="2" id="KW-0813">Transport</keyword>
<sequence length="228" mass="24115">MRTRALLGTSTRLQGRKTCGEFAFVVLSLSQRLGVLPDELNRLLIGVVVLSMALTPALSELGDLASEKLIEAATKSGMASAVAGLELKGPAGEGEGKGLGGQEKVVICGFGPVGQIVGSLLSTPVIKDKLGADYVAFDLNPIRVRQSMEQGFPVFYGDGTEPEVLKTAGMGNPKAIVVTYSNKEVSNQAVERLHQAFPGTPIFVRATDYEQYLSLQDFGATAVVSDLR</sequence>
<evidence type="ECO:0000256" key="5">
    <source>
        <dbReference type="ARBA" id="ARBA00022692"/>
    </source>
</evidence>
<dbReference type="AlphaFoldDB" id="D7FKF7"/>
<keyword evidence="5" id="KW-0812">Transmembrane</keyword>
<keyword evidence="3" id="KW-0050">Antiport</keyword>
<evidence type="ECO:0000256" key="8">
    <source>
        <dbReference type="ARBA" id="ARBA00023065"/>
    </source>
</evidence>
<evidence type="ECO:0000313" key="12">
    <source>
        <dbReference type="Proteomes" id="UP000002630"/>
    </source>
</evidence>
<dbReference type="InterPro" id="IPR036291">
    <property type="entry name" value="NAD(P)-bd_dom_sf"/>
</dbReference>
<evidence type="ECO:0000256" key="4">
    <source>
        <dbReference type="ARBA" id="ARBA00022538"/>
    </source>
</evidence>
<dbReference type="InterPro" id="IPR038770">
    <property type="entry name" value="Na+/solute_symporter_sf"/>
</dbReference>
<dbReference type="Gene3D" id="3.40.50.720">
    <property type="entry name" value="NAD(P)-binding Rossmann-like Domain"/>
    <property type="match status" value="1"/>
</dbReference>
<dbReference type="Pfam" id="PF02254">
    <property type="entry name" value="TrkA_N"/>
    <property type="match status" value="1"/>
</dbReference>
<dbReference type="InParanoid" id="D7FKF7"/>
<keyword evidence="4" id="KW-0633">Potassium transport</keyword>
<proteinExistence type="predicted"/>
<protein>
    <submittedName>
        <fullName evidence="11">Contains similarity several bacterial glutathione-regulated potassium efflux system proteins</fullName>
    </submittedName>
</protein>
<dbReference type="EMBL" id="FN649751">
    <property type="protein sequence ID" value="CBJ29359.1"/>
    <property type="molecule type" value="Genomic_DNA"/>
</dbReference>
<evidence type="ECO:0000259" key="10">
    <source>
        <dbReference type="PROSITE" id="PS51201"/>
    </source>
</evidence>
<dbReference type="STRING" id="2880.D7FKF7"/>
<keyword evidence="12" id="KW-1185">Reference proteome</keyword>
<evidence type="ECO:0000313" key="11">
    <source>
        <dbReference type="EMBL" id="CBJ29359.1"/>
    </source>
</evidence>
<dbReference type="Proteomes" id="UP000002630">
    <property type="component" value="Linkage Group LG26"/>
</dbReference>
<keyword evidence="8" id="KW-0406">Ion transport</keyword>
<dbReference type="Gene3D" id="1.20.1530.20">
    <property type="match status" value="1"/>
</dbReference>
<reference evidence="11 12" key="1">
    <citation type="journal article" date="2010" name="Nature">
        <title>The Ectocarpus genome and the independent evolution of multicellularity in brown algae.</title>
        <authorList>
            <person name="Cock J.M."/>
            <person name="Sterck L."/>
            <person name="Rouze P."/>
            <person name="Scornet D."/>
            <person name="Allen A.E."/>
            <person name="Amoutzias G."/>
            <person name="Anthouard V."/>
            <person name="Artiguenave F."/>
            <person name="Aury J.M."/>
            <person name="Badger J.H."/>
            <person name="Beszteri B."/>
            <person name="Billiau K."/>
            <person name="Bonnet E."/>
            <person name="Bothwell J.H."/>
            <person name="Bowler C."/>
            <person name="Boyen C."/>
            <person name="Brownlee C."/>
            <person name="Carrano C.J."/>
            <person name="Charrier B."/>
            <person name="Cho G.Y."/>
            <person name="Coelho S.M."/>
            <person name="Collen J."/>
            <person name="Corre E."/>
            <person name="Da Silva C."/>
            <person name="Delage L."/>
            <person name="Delaroque N."/>
            <person name="Dittami S.M."/>
            <person name="Doulbeau S."/>
            <person name="Elias M."/>
            <person name="Farnham G."/>
            <person name="Gachon C.M."/>
            <person name="Gschloessl B."/>
            <person name="Heesch S."/>
            <person name="Jabbari K."/>
            <person name="Jubin C."/>
            <person name="Kawai H."/>
            <person name="Kimura K."/>
            <person name="Kloareg B."/>
            <person name="Kupper F.C."/>
            <person name="Lang D."/>
            <person name="Le Bail A."/>
            <person name="Leblanc C."/>
            <person name="Lerouge P."/>
            <person name="Lohr M."/>
            <person name="Lopez P.J."/>
            <person name="Martens C."/>
            <person name="Maumus F."/>
            <person name="Michel G."/>
            <person name="Miranda-Saavedra D."/>
            <person name="Morales J."/>
            <person name="Moreau H."/>
            <person name="Motomura T."/>
            <person name="Nagasato C."/>
            <person name="Napoli C.A."/>
            <person name="Nelson D.R."/>
            <person name="Nyvall-Collen P."/>
            <person name="Peters A.F."/>
            <person name="Pommier C."/>
            <person name="Potin P."/>
            <person name="Poulain J."/>
            <person name="Quesneville H."/>
            <person name="Read B."/>
            <person name="Rensing S.A."/>
            <person name="Ritter A."/>
            <person name="Rousvoal S."/>
            <person name="Samanta M."/>
            <person name="Samson G."/>
            <person name="Schroeder D.C."/>
            <person name="Segurens B."/>
            <person name="Strittmatter M."/>
            <person name="Tonon T."/>
            <person name="Tregear J.W."/>
            <person name="Valentin K."/>
            <person name="von Dassow P."/>
            <person name="Yamagishi T."/>
            <person name="Van de Peer Y."/>
            <person name="Wincker P."/>
        </authorList>
    </citation>
    <scope>NUCLEOTIDE SEQUENCE [LARGE SCALE GENOMIC DNA]</scope>
    <source>
        <strain evidence="12">Ec32 / CCAP1310/4</strain>
    </source>
</reference>
<evidence type="ECO:0000256" key="3">
    <source>
        <dbReference type="ARBA" id="ARBA00022449"/>
    </source>
</evidence>
<dbReference type="EMBL" id="FN648026">
    <property type="protein sequence ID" value="CBJ29359.1"/>
    <property type="molecule type" value="Genomic_DNA"/>
</dbReference>
<name>D7FKF7_ECTSI</name>
<evidence type="ECO:0000256" key="9">
    <source>
        <dbReference type="ARBA" id="ARBA00023136"/>
    </source>
</evidence>
<dbReference type="InterPro" id="IPR003148">
    <property type="entry name" value="RCK_N"/>
</dbReference>